<gene>
    <name evidence="2" type="ORF">caldi_17930</name>
</gene>
<dbReference type="Proteomes" id="UP001163687">
    <property type="component" value="Chromosome"/>
</dbReference>
<name>A0AA35CLP6_9FIRM</name>
<protein>
    <submittedName>
        <fullName evidence="2">Uncharacterized protein</fullName>
    </submittedName>
</protein>
<evidence type="ECO:0000256" key="1">
    <source>
        <dbReference type="SAM" id="MobiDB-lite"/>
    </source>
</evidence>
<dbReference type="EMBL" id="AP025628">
    <property type="protein sequence ID" value="BDG60703.1"/>
    <property type="molecule type" value="Genomic_DNA"/>
</dbReference>
<dbReference type="KEGG" id="cmic:caldi_17930"/>
<organism evidence="2 3">
    <name type="scientific">Caldinitratiruptor microaerophilus</name>
    <dbReference type="NCBI Taxonomy" id="671077"/>
    <lineage>
        <taxon>Bacteria</taxon>
        <taxon>Bacillati</taxon>
        <taxon>Bacillota</taxon>
        <taxon>Clostridia</taxon>
        <taxon>Eubacteriales</taxon>
        <taxon>Symbiobacteriaceae</taxon>
        <taxon>Caldinitratiruptor</taxon>
    </lineage>
</organism>
<feature type="region of interest" description="Disordered" evidence="1">
    <location>
        <begin position="1"/>
        <end position="81"/>
    </location>
</feature>
<reference evidence="2" key="1">
    <citation type="submission" date="2022-03" db="EMBL/GenBank/DDBJ databases">
        <title>Complete genome sequence of Caldinitratiruptor microaerophilus.</title>
        <authorList>
            <person name="Mukaiyama R."/>
            <person name="Nishiyama T."/>
            <person name="Ueda K."/>
        </authorList>
    </citation>
    <scope>NUCLEOTIDE SEQUENCE</scope>
    <source>
        <strain evidence="2">JCM 16183</strain>
    </source>
</reference>
<evidence type="ECO:0000313" key="2">
    <source>
        <dbReference type="EMBL" id="BDG60703.1"/>
    </source>
</evidence>
<dbReference type="AlphaFoldDB" id="A0AA35CLP6"/>
<feature type="compositionally biased region" description="Low complexity" evidence="1">
    <location>
        <begin position="1"/>
        <end position="18"/>
    </location>
</feature>
<evidence type="ECO:0000313" key="3">
    <source>
        <dbReference type="Proteomes" id="UP001163687"/>
    </source>
</evidence>
<keyword evidence="3" id="KW-1185">Reference proteome</keyword>
<accession>A0AA35CLP6</accession>
<feature type="compositionally biased region" description="Basic and acidic residues" evidence="1">
    <location>
        <begin position="34"/>
        <end position="44"/>
    </location>
</feature>
<sequence>MIAATAASAAGTSAAGTARHTERRNPRDGMALDLRMRCGEDRPPRTRVALSEAPAAQNPVTATTEERQGASGCWIEKKRVL</sequence>
<proteinExistence type="predicted"/>